<evidence type="ECO:0000256" key="3">
    <source>
        <dbReference type="ARBA" id="ARBA00022490"/>
    </source>
</evidence>
<dbReference type="InterPro" id="IPR000863">
    <property type="entry name" value="Sulfotransferase_dom"/>
</dbReference>
<dbReference type="EC" id="2.8.2.-" evidence="6"/>
<dbReference type="EMBL" id="HAEB01006519">
    <property type="protein sequence ID" value="SBQ53046.1"/>
    <property type="molecule type" value="Transcribed_RNA"/>
</dbReference>
<dbReference type="SUPFAM" id="SSF52540">
    <property type="entry name" value="P-loop containing nucleoside triphosphate hydrolases"/>
    <property type="match status" value="1"/>
</dbReference>
<comment type="subcellular location">
    <subcellularLocation>
        <location evidence="1">Cytoplasm</location>
    </subcellularLocation>
</comment>
<evidence type="ECO:0000256" key="5">
    <source>
        <dbReference type="ARBA" id="ARBA00022939"/>
    </source>
</evidence>
<dbReference type="GO" id="GO:0006584">
    <property type="term" value="P:catecholamine metabolic process"/>
    <property type="evidence" value="ECO:0007669"/>
    <property type="project" value="UniProtKB-KW"/>
</dbReference>
<dbReference type="PANTHER" id="PTHR11783">
    <property type="entry name" value="SULFOTRANSFERASE SULT"/>
    <property type="match status" value="1"/>
</dbReference>
<keyword evidence="5" id="KW-0128">Catecholamine metabolism</keyword>
<evidence type="ECO:0000256" key="6">
    <source>
        <dbReference type="RuleBase" id="RU361155"/>
    </source>
</evidence>
<dbReference type="InterPro" id="IPR027417">
    <property type="entry name" value="P-loop_NTPase"/>
</dbReference>
<dbReference type="GO" id="GO:0008146">
    <property type="term" value="F:sulfotransferase activity"/>
    <property type="evidence" value="ECO:0007669"/>
    <property type="project" value="InterPro"/>
</dbReference>
<name>A0A1A8H5Y9_9TELE</name>
<evidence type="ECO:0000256" key="2">
    <source>
        <dbReference type="ARBA" id="ARBA00005771"/>
    </source>
</evidence>
<evidence type="ECO:0000256" key="4">
    <source>
        <dbReference type="ARBA" id="ARBA00022679"/>
    </source>
</evidence>
<reference evidence="8" key="1">
    <citation type="submission" date="2016-05" db="EMBL/GenBank/DDBJ databases">
        <authorList>
            <person name="Lavstsen T."/>
            <person name="Jespersen J.S."/>
        </authorList>
    </citation>
    <scope>NUCLEOTIDE SEQUENCE</scope>
    <source>
        <tissue evidence="8">Brain</tissue>
    </source>
</reference>
<organism evidence="8">
    <name type="scientific">Nothobranchius korthausae</name>
    <dbReference type="NCBI Taxonomy" id="1143690"/>
    <lineage>
        <taxon>Eukaryota</taxon>
        <taxon>Metazoa</taxon>
        <taxon>Chordata</taxon>
        <taxon>Craniata</taxon>
        <taxon>Vertebrata</taxon>
        <taxon>Euteleostomi</taxon>
        <taxon>Actinopterygii</taxon>
        <taxon>Neopterygii</taxon>
        <taxon>Teleostei</taxon>
        <taxon>Neoteleostei</taxon>
        <taxon>Acanthomorphata</taxon>
        <taxon>Ovalentaria</taxon>
        <taxon>Atherinomorphae</taxon>
        <taxon>Cyprinodontiformes</taxon>
        <taxon>Nothobranchiidae</taxon>
        <taxon>Nothobranchius</taxon>
    </lineage>
</organism>
<protein>
    <recommendedName>
        <fullName evidence="6">Sulfotransferase</fullName>
        <ecNumber evidence="6">2.8.2.-</ecNumber>
    </recommendedName>
</protein>
<evidence type="ECO:0000313" key="8">
    <source>
        <dbReference type="EMBL" id="SBQ78654.1"/>
    </source>
</evidence>
<keyword evidence="4 6" id="KW-0808">Transferase</keyword>
<dbReference type="EMBL" id="HAEC01010438">
    <property type="protein sequence ID" value="SBQ78654.1"/>
    <property type="molecule type" value="Transcribed_RNA"/>
</dbReference>
<dbReference type="GO" id="GO:0006805">
    <property type="term" value="P:xenobiotic metabolic process"/>
    <property type="evidence" value="ECO:0007669"/>
    <property type="project" value="UniProtKB-ARBA"/>
</dbReference>
<keyword evidence="3" id="KW-0963">Cytoplasm</keyword>
<dbReference type="Gene3D" id="3.40.50.300">
    <property type="entry name" value="P-loop containing nucleotide triphosphate hydrolases"/>
    <property type="match status" value="1"/>
</dbReference>
<reference evidence="8" key="2">
    <citation type="submission" date="2016-06" db="EMBL/GenBank/DDBJ databases">
        <title>The genome of a short-lived fish provides insights into sex chromosome evolution and the genetic control of aging.</title>
        <authorList>
            <person name="Reichwald K."/>
            <person name="Felder M."/>
            <person name="Petzold A."/>
            <person name="Koch P."/>
            <person name="Groth M."/>
            <person name="Platzer M."/>
        </authorList>
    </citation>
    <scope>NUCLEOTIDE SEQUENCE</scope>
    <source>
        <tissue evidence="8">Brain</tissue>
    </source>
</reference>
<dbReference type="Pfam" id="PF00685">
    <property type="entry name" value="Sulfotransfer_1"/>
    <property type="match status" value="1"/>
</dbReference>
<accession>A0A1A8H5Y9</accession>
<feature type="domain" description="Sulfotransferase" evidence="7">
    <location>
        <begin position="35"/>
        <end position="280"/>
    </location>
</feature>
<evidence type="ECO:0000259" key="7">
    <source>
        <dbReference type="Pfam" id="PF00685"/>
    </source>
</evidence>
<dbReference type="GO" id="GO:0005737">
    <property type="term" value="C:cytoplasm"/>
    <property type="evidence" value="ECO:0007669"/>
    <property type="project" value="UniProtKB-SubCell"/>
</dbReference>
<proteinExistence type="inferred from homology"/>
<dbReference type="AlphaFoldDB" id="A0A1A8H5Y9"/>
<comment type="similarity">
    <text evidence="2 6">Belongs to the sulfotransferase 1 family.</text>
</comment>
<sequence length="287" mass="33559">MTEADLYTLYKGVYVPTVVHTPESLKYFEEFKFRPDDVLIATYPKSGTTWMQEVVPLILSGGDPASVETLHNWDRVPWLEEKQALGLNLDERPSPRMLTTHFHYDMMPASFFEVKPKVIYVMRNPKDVFTSSFHYFNSTSFLVKPGPQSEFLHKFLDGKVIFGSWFDHVKGWLNAEDKQHIFYISYEEMTKDLKDSVTRIAGFLEKPLDAEVIESITNRCLFKNMKKNKMSNYSAVPSEFMDQTKSEFLRKGVAGDWKKQLTVAEAERFDAVYKEKMKDVNYRFVWD</sequence>
<gene>
    <name evidence="8" type="primary">Nfu_g_1_022963</name>
</gene>
<dbReference type="FunFam" id="3.40.50.300:FF:000433">
    <property type="entry name" value="Estrogen sulfotransferase"/>
    <property type="match status" value="1"/>
</dbReference>
<evidence type="ECO:0000256" key="1">
    <source>
        <dbReference type="ARBA" id="ARBA00004496"/>
    </source>
</evidence>